<evidence type="ECO:0000313" key="2">
    <source>
        <dbReference type="Proteomes" id="UP000299102"/>
    </source>
</evidence>
<evidence type="ECO:0000313" key="1">
    <source>
        <dbReference type="EMBL" id="GBP31528.1"/>
    </source>
</evidence>
<comment type="caution">
    <text evidence="1">The sequence shown here is derived from an EMBL/GenBank/DDBJ whole genome shotgun (WGS) entry which is preliminary data.</text>
</comment>
<organism evidence="1 2">
    <name type="scientific">Eumeta variegata</name>
    <name type="common">Bagworm moth</name>
    <name type="synonym">Eumeta japonica</name>
    <dbReference type="NCBI Taxonomy" id="151549"/>
    <lineage>
        <taxon>Eukaryota</taxon>
        <taxon>Metazoa</taxon>
        <taxon>Ecdysozoa</taxon>
        <taxon>Arthropoda</taxon>
        <taxon>Hexapoda</taxon>
        <taxon>Insecta</taxon>
        <taxon>Pterygota</taxon>
        <taxon>Neoptera</taxon>
        <taxon>Endopterygota</taxon>
        <taxon>Lepidoptera</taxon>
        <taxon>Glossata</taxon>
        <taxon>Ditrysia</taxon>
        <taxon>Tineoidea</taxon>
        <taxon>Psychidae</taxon>
        <taxon>Oiketicinae</taxon>
        <taxon>Eumeta</taxon>
    </lineage>
</organism>
<dbReference type="Proteomes" id="UP000299102">
    <property type="component" value="Unassembled WGS sequence"/>
</dbReference>
<sequence>MGAQSQRRINPHLNACGTYLISPSPSEEKESPSWLWWVPTKLNVADDETRGLSTGFDETHRWFHDFDLLRNTKMNGCRKRKKCFEKETTLIREGKAVTRRSRLRKLAMEINENGILRRKERIKAAMYVSSTLNGPAALSDDNSIPK</sequence>
<proteinExistence type="predicted"/>
<protein>
    <submittedName>
        <fullName evidence="1">Uncharacterized protein</fullName>
    </submittedName>
</protein>
<gene>
    <name evidence="1" type="ORF">EVAR_84640_1</name>
</gene>
<keyword evidence="2" id="KW-1185">Reference proteome</keyword>
<accession>A0A4C1UYJ3</accession>
<dbReference type="EMBL" id="BGZK01000247">
    <property type="protein sequence ID" value="GBP31528.1"/>
    <property type="molecule type" value="Genomic_DNA"/>
</dbReference>
<dbReference type="OrthoDB" id="7856100at2759"/>
<dbReference type="AlphaFoldDB" id="A0A4C1UYJ3"/>
<reference evidence="1 2" key="1">
    <citation type="journal article" date="2019" name="Commun. Biol.">
        <title>The bagworm genome reveals a unique fibroin gene that provides high tensile strength.</title>
        <authorList>
            <person name="Kono N."/>
            <person name="Nakamura H."/>
            <person name="Ohtoshi R."/>
            <person name="Tomita M."/>
            <person name="Numata K."/>
            <person name="Arakawa K."/>
        </authorList>
    </citation>
    <scope>NUCLEOTIDE SEQUENCE [LARGE SCALE GENOMIC DNA]</scope>
</reference>
<name>A0A4C1UYJ3_EUMVA</name>